<keyword evidence="8" id="KW-1185">Reference proteome</keyword>
<dbReference type="InterPro" id="IPR003439">
    <property type="entry name" value="ABC_transporter-like_ATP-bd"/>
</dbReference>
<dbReference type="PANTHER" id="PTHR43335">
    <property type="entry name" value="ABC TRANSPORTER, ATP-BINDING PROTEIN"/>
    <property type="match status" value="1"/>
</dbReference>
<keyword evidence="4 7" id="KW-0067">ATP-binding</keyword>
<evidence type="ECO:0000256" key="4">
    <source>
        <dbReference type="ARBA" id="ARBA00022840"/>
    </source>
</evidence>
<sequence length="324" mass="34530">MNVIETHGLTKRYRRKLAVDNLNMTVAAGEIYGFVGKNGSGKSTTMKMVAGLARPTAGEVTLFGDPTGGGATPQGFSRIGALIESPGLLASLSARDNLVTKALALGMTHAGAVADDLLALVGLDPLDRRRVKAYSLGMRQRLGLALALVGSPDLLLLDEPFNGLDPEATRAMRLALTRLNHEHGVTIMISSHVLDQLDRVATRFGVISAGRLVTEFTDEELHERCGSSVRLRTASPERALALLEQALPAATFRAEPDGALVVTGASLDEVSSACFSAGVEVRELSQQERDIEEYFVELMGTGKKDVEKDARAGAPRGPRDGDER</sequence>
<evidence type="ECO:0000259" key="6">
    <source>
        <dbReference type="PROSITE" id="PS50893"/>
    </source>
</evidence>
<dbReference type="SUPFAM" id="SSF52540">
    <property type="entry name" value="P-loop containing nucleoside triphosphate hydrolases"/>
    <property type="match status" value="1"/>
</dbReference>
<accession>A0ABS2F3G8</accession>
<feature type="region of interest" description="Disordered" evidence="5">
    <location>
        <begin position="305"/>
        <end position="324"/>
    </location>
</feature>
<evidence type="ECO:0000313" key="8">
    <source>
        <dbReference type="Proteomes" id="UP000712527"/>
    </source>
</evidence>
<keyword evidence="3" id="KW-0547">Nucleotide-binding</keyword>
<dbReference type="Gene3D" id="3.40.50.300">
    <property type="entry name" value="P-loop containing nucleotide triphosphate hydrolases"/>
    <property type="match status" value="1"/>
</dbReference>
<comment type="caution">
    <text evidence="7">The sequence shown here is derived from an EMBL/GenBank/DDBJ whole genome shotgun (WGS) entry which is preliminary data.</text>
</comment>
<dbReference type="PANTHER" id="PTHR43335:SF8">
    <property type="entry name" value="ABC TRANSPORTER, ATP-BINDING PROTEIN"/>
    <property type="match status" value="1"/>
</dbReference>
<dbReference type="Pfam" id="PF00005">
    <property type="entry name" value="ABC_tran"/>
    <property type="match status" value="1"/>
</dbReference>
<dbReference type="InterPro" id="IPR017871">
    <property type="entry name" value="ABC_transporter-like_CS"/>
</dbReference>
<dbReference type="SMART" id="SM00382">
    <property type="entry name" value="AAA"/>
    <property type="match status" value="1"/>
</dbReference>
<dbReference type="EMBL" id="JACSNQ010000016">
    <property type="protein sequence ID" value="MBM6775357.1"/>
    <property type="molecule type" value="Genomic_DNA"/>
</dbReference>
<dbReference type="InterPro" id="IPR027417">
    <property type="entry name" value="P-loop_NTPase"/>
</dbReference>
<gene>
    <name evidence="7" type="ORF">H9X80_07345</name>
</gene>
<dbReference type="InterPro" id="IPR003593">
    <property type="entry name" value="AAA+_ATPase"/>
</dbReference>
<evidence type="ECO:0000256" key="3">
    <source>
        <dbReference type="ARBA" id="ARBA00022741"/>
    </source>
</evidence>
<keyword evidence="2" id="KW-0813">Transport</keyword>
<organism evidence="7 8">
    <name type="scientific">Olsenella profusa</name>
    <dbReference type="NCBI Taxonomy" id="138595"/>
    <lineage>
        <taxon>Bacteria</taxon>
        <taxon>Bacillati</taxon>
        <taxon>Actinomycetota</taxon>
        <taxon>Coriobacteriia</taxon>
        <taxon>Coriobacteriales</taxon>
        <taxon>Atopobiaceae</taxon>
        <taxon>Olsenella</taxon>
    </lineage>
</organism>
<evidence type="ECO:0000256" key="5">
    <source>
        <dbReference type="SAM" id="MobiDB-lite"/>
    </source>
</evidence>
<dbReference type="Proteomes" id="UP000712527">
    <property type="component" value="Unassembled WGS sequence"/>
</dbReference>
<comment type="similarity">
    <text evidence="1">Belongs to the ABC transporter superfamily.</text>
</comment>
<evidence type="ECO:0000256" key="2">
    <source>
        <dbReference type="ARBA" id="ARBA00022448"/>
    </source>
</evidence>
<name>A0ABS2F3G8_9ACTN</name>
<dbReference type="PROSITE" id="PS50893">
    <property type="entry name" value="ABC_TRANSPORTER_2"/>
    <property type="match status" value="1"/>
</dbReference>
<dbReference type="GO" id="GO:0005524">
    <property type="term" value="F:ATP binding"/>
    <property type="evidence" value="ECO:0007669"/>
    <property type="project" value="UniProtKB-KW"/>
</dbReference>
<evidence type="ECO:0000313" key="7">
    <source>
        <dbReference type="EMBL" id="MBM6775357.1"/>
    </source>
</evidence>
<protein>
    <submittedName>
        <fullName evidence="7">ABC transporter ATP-binding protein</fullName>
    </submittedName>
</protein>
<feature type="domain" description="ABC transporter" evidence="6">
    <location>
        <begin position="4"/>
        <end position="234"/>
    </location>
</feature>
<dbReference type="RefSeq" id="WP_204793696.1">
    <property type="nucleotide sequence ID" value="NZ_JACSNQ010000016.1"/>
</dbReference>
<evidence type="ECO:0000256" key="1">
    <source>
        <dbReference type="ARBA" id="ARBA00005417"/>
    </source>
</evidence>
<dbReference type="PROSITE" id="PS00211">
    <property type="entry name" value="ABC_TRANSPORTER_1"/>
    <property type="match status" value="1"/>
</dbReference>
<proteinExistence type="inferred from homology"/>
<reference evidence="7 8" key="1">
    <citation type="journal article" date="2021" name="Sci. Rep.">
        <title>The distribution of antibiotic resistance genes in chicken gut microbiota commensals.</title>
        <authorList>
            <person name="Juricova H."/>
            <person name="Matiasovicova J."/>
            <person name="Kubasova T."/>
            <person name="Cejkova D."/>
            <person name="Rychlik I."/>
        </authorList>
    </citation>
    <scope>NUCLEOTIDE SEQUENCE [LARGE SCALE GENOMIC DNA]</scope>
    <source>
        <strain evidence="7 8">An794</strain>
    </source>
</reference>